<gene>
    <name evidence="2" type="ORF">ARALYDRAFT_671029</name>
</gene>
<feature type="region of interest" description="Disordered" evidence="1">
    <location>
        <begin position="1"/>
        <end position="50"/>
    </location>
</feature>
<dbReference type="HOGENOM" id="CLU_1549716_0_0_1"/>
<evidence type="ECO:0000313" key="3">
    <source>
        <dbReference type="Proteomes" id="UP000008694"/>
    </source>
</evidence>
<evidence type="ECO:0000256" key="1">
    <source>
        <dbReference type="SAM" id="MobiDB-lite"/>
    </source>
</evidence>
<feature type="region of interest" description="Disordered" evidence="1">
    <location>
        <begin position="75"/>
        <end position="128"/>
    </location>
</feature>
<sequence length="173" mass="19915">MGQGLTYNKRKPGYKTVYRKTRRKKKIDSTPVDHRSQRNQTLDPAKPKLTASWPHREIEITDAGFRFPAAISLLRSTNPPQASHKVSLSDEAVRRPPLQSSSSAIPEPRPHQRGNTTPLLTENHHDSHLDHFRRISADDKNREPEKLDRKLGIRLQERENGTIIDAMIVFFNR</sequence>
<evidence type="ECO:0000313" key="2">
    <source>
        <dbReference type="EMBL" id="EFH60605.1"/>
    </source>
</evidence>
<name>D7L0A9_ARALL</name>
<proteinExistence type="predicted"/>
<feature type="compositionally biased region" description="Basic and acidic residues" evidence="1">
    <location>
        <begin position="27"/>
        <end position="36"/>
    </location>
</feature>
<dbReference type="Proteomes" id="UP000008694">
    <property type="component" value="Unassembled WGS sequence"/>
</dbReference>
<organism evidence="3">
    <name type="scientific">Arabidopsis lyrata subsp. lyrata</name>
    <name type="common">Lyre-leaved rock-cress</name>
    <dbReference type="NCBI Taxonomy" id="81972"/>
    <lineage>
        <taxon>Eukaryota</taxon>
        <taxon>Viridiplantae</taxon>
        <taxon>Streptophyta</taxon>
        <taxon>Embryophyta</taxon>
        <taxon>Tracheophyta</taxon>
        <taxon>Spermatophyta</taxon>
        <taxon>Magnoliopsida</taxon>
        <taxon>eudicotyledons</taxon>
        <taxon>Gunneridae</taxon>
        <taxon>Pentapetalae</taxon>
        <taxon>rosids</taxon>
        <taxon>malvids</taxon>
        <taxon>Brassicales</taxon>
        <taxon>Brassicaceae</taxon>
        <taxon>Camelineae</taxon>
        <taxon>Arabidopsis</taxon>
    </lineage>
</organism>
<accession>D7L0A9</accession>
<dbReference type="Gramene" id="Al_scaffold_0003_226">
    <property type="protein sequence ID" value="Al_scaffold_0003_226"/>
    <property type="gene ID" value="Al_scaffold_0003_226"/>
</dbReference>
<protein>
    <submittedName>
        <fullName evidence="2">Predicted protein</fullName>
    </submittedName>
</protein>
<dbReference type="EMBL" id="GL348715">
    <property type="protein sequence ID" value="EFH60605.1"/>
    <property type="molecule type" value="Genomic_DNA"/>
</dbReference>
<dbReference type="AlphaFoldDB" id="D7L0A9"/>
<reference evidence="3" key="1">
    <citation type="journal article" date="2011" name="Nat. Genet.">
        <title>The Arabidopsis lyrata genome sequence and the basis of rapid genome size change.</title>
        <authorList>
            <person name="Hu T.T."/>
            <person name="Pattyn P."/>
            <person name="Bakker E.G."/>
            <person name="Cao J."/>
            <person name="Cheng J.-F."/>
            <person name="Clark R.M."/>
            <person name="Fahlgren N."/>
            <person name="Fawcett J.A."/>
            <person name="Grimwood J."/>
            <person name="Gundlach H."/>
            <person name="Haberer G."/>
            <person name="Hollister J.D."/>
            <person name="Ossowski S."/>
            <person name="Ottilar R.P."/>
            <person name="Salamov A.A."/>
            <person name="Schneeberger K."/>
            <person name="Spannagl M."/>
            <person name="Wang X."/>
            <person name="Yang L."/>
            <person name="Nasrallah M.E."/>
            <person name="Bergelson J."/>
            <person name="Carrington J.C."/>
            <person name="Gaut B.S."/>
            <person name="Schmutz J."/>
            <person name="Mayer K.F.X."/>
            <person name="Van de Peer Y."/>
            <person name="Grigoriev I.V."/>
            <person name="Nordborg M."/>
            <person name="Weigel D."/>
            <person name="Guo Y.-L."/>
        </authorList>
    </citation>
    <scope>NUCLEOTIDE SEQUENCE [LARGE SCALE GENOMIC DNA]</scope>
    <source>
        <strain evidence="3">cv. MN47</strain>
    </source>
</reference>
<feature type="compositionally biased region" description="Polar residues" evidence="1">
    <location>
        <begin position="75"/>
        <end position="86"/>
    </location>
</feature>
<keyword evidence="3" id="KW-1185">Reference proteome</keyword>
<feature type="compositionally biased region" description="Basic residues" evidence="1">
    <location>
        <begin position="8"/>
        <end position="26"/>
    </location>
</feature>